<keyword evidence="3" id="KW-1185">Reference proteome</keyword>
<dbReference type="OrthoDB" id="9831422at2"/>
<feature type="signal peptide" evidence="1">
    <location>
        <begin position="1"/>
        <end position="20"/>
    </location>
</feature>
<organism evidence="2 3">
    <name type="scientific">Bdellovibrio bacteriovorus</name>
    <dbReference type="NCBI Taxonomy" id="959"/>
    <lineage>
        <taxon>Bacteria</taxon>
        <taxon>Pseudomonadati</taxon>
        <taxon>Bdellovibrionota</taxon>
        <taxon>Bdellovibrionia</taxon>
        <taxon>Bdellovibrionales</taxon>
        <taxon>Pseudobdellovibrionaceae</taxon>
        <taxon>Bdellovibrio</taxon>
    </lineage>
</organism>
<evidence type="ECO:0000256" key="1">
    <source>
        <dbReference type="SAM" id="SignalP"/>
    </source>
</evidence>
<sequence length="265" mass="30805">MFKIFGAVALSFVISTQSLAASAPSCQHIFLNKNAARLELQEILKENYNLDSHSILQKMILKYSARRLNKSFGSTPRDLQESIVQVDRMIQIAESLGSVSEKGSYLEKDWVRREVLSKSVQDIMRSYGYETAQAKTIFKKIFSNRAVRFLINPGELPFIPDRPVPPAILEKMFREGPESVRTEMREFYESQKQYNVDSYRTVAKLYKWVAVSIFAILAWDHFEESREQIKEDQKNKFTNSLDDLDEMLSVLDEEFERRGLYKDSK</sequence>
<evidence type="ECO:0000313" key="2">
    <source>
        <dbReference type="EMBL" id="KYG63876.1"/>
    </source>
</evidence>
<name>A0A150WJI7_BDEBC</name>
<dbReference type="RefSeq" id="WP_061835770.1">
    <property type="nucleotide sequence ID" value="NZ_LUKE01000003.1"/>
</dbReference>
<reference evidence="2 3" key="1">
    <citation type="submission" date="2016-03" db="EMBL/GenBank/DDBJ databases">
        <authorList>
            <person name="Ploux O."/>
        </authorList>
    </citation>
    <scope>NUCLEOTIDE SEQUENCE [LARGE SCALE GENOMIC DNA]</scope>
    <source>
        <strain evidence="2 3">R0</strain>
    </source>
</reference>
<accession>A0A150WJI7</accession>
<comment type="caution">
    <text evidence="2">The sequence shown here is derived from an EMBL/GenBank/DDBJ whole genome shotgun (WGS) entry which is preliminary data.</text>
</comment>
<protein>
    <submittedName>
        <fullName evidence="2">Uncharacterized protein</fullName>
    </submittedName>
</protein>
<proteinExistence type="predicted"/>
<keyword evidence="1" id="KW-0732">Signal</keyword>
<gene>
    <name evidence="2" type="ORF">AZI86_13740</name>
</gene>
<dbReference type="EMBL" id="LUKE01000003">
    <property type="protein sequence ID" value="KYG63876.1"/>
    <property type="molecule type" value="Genomic_DNA"/>
</dbReference>
<feature type="chain" id="PRO_5007573028" evidence="1">
    <location>
        <begin position="21"/>
        <end position="265"/>
    </location>
</feature>
<dbReference type="Proteomes" id="UP000075320">
    <property type="component" value="Unassembled WGS sequence"/>
</dbReference>
<dbReference type="AlphaFoldDB" id="A0A150WJI7"/>
<evidence type="ECO:0000313" key="3">
    <source>
        <dbReference type="Proteomes" id="UP000075320"/>
    </source>
</evidence>